<feature type="compositionally biased region" description="Basic and acidic residues" evidence="8">
    <location>
        <begin position="62"/>
        <end position="73"/>
    </location>
</feature>
<comment type="similarity">
    <text evidence="2">Belongs to the Mediator complex subunit 17 family.</text>
</comment>
<dbReference type="PANTHER" id="PTHR13114:SF7">
    <property type="entry name" value="MEDIATOR OF RNA POLYMERASE II TRANSCRIPTION SUBUNIT 17"/>
    <property type="match status" value="1"/>
</dbReference>
<evidence type="ECO:0000256" key="4">
    <source>
        <dbReference type="ARBA" id="ARBA00023163"/>
    </source>
</evidence>
<keyword evidence="5" id="KW-0539">Nucleus</keyword>
<accession>A0ABQ8M1Y0</accession>
<evidence type="ECO:0000256" key="7">
    <source>
        <dbReference type="ARBA" id="ARBA00030134"/>
    </source>
</evidence>
<evidence type="ECO:0000256" key="8">
    <source>
        <dbReference type="SAM" id="MobiDB-lite"/>
    </source>
</evidence>
<proteinExistence type="inferred from homology"/>
<dbReference type="Proteomes" id="UP000830375">
    <property type="component" value="Unassembled WGS sequence"/>
</dbReference>
<evidence type="ECO:0000256" key="3">
    <source>
        <dbReference type="ARBA" id="ARBA00023015"/>
    </source>
</evidence>
<protein>
    <recommendedName>
        <fullName evidence="7">Cofactor required for Sp1 transcriptional activation subunit 6</fullName>
    </recommendedName>
</protein>
<comment type="caution">
    <text evidence="9">The sequence shown here is derived from an EMBL/GenBank/DDBJ whole genome shotgun (WGS) entry which is preliminary data.</text>
</comment>
<sequence>MMSGGPAVRVSIESTCERQVQEVSLDGMETYVPPLSMSQNLAKLAQRIDFDQSSDSDEEGSERESREPWSKPEPEEDEGTVKFQPSLWPWDSVRNNLRSALTEMCVLHDVLSVLKEKKYMALDPVSQDPAMTKTPQVFQLISKKKSLATAAQLLLKGAEKLTKSLAENQEQRRQRDFNSELLRLRSQWKLRKVGDKILGDLSYRSAGSLFPHHGTFEVIKNTDIDLDKKIPDDYCPLNVQIPSDLEGSAYIKVSIQKQSPDIGDLGTVNLFRRQPKAKPGSQMWHLKLEAAQNVLLCKEIFAQLSRLQLSISLCHSTGEKKNQRASPDKSKPDDHLYVLEHNLHQLIREVHARHRQTAPVWSALPLPHHHLCVLQFHKQTLSSVVMPHPASAPFGHKRLRLAGPMAYDKAEISSLQQTEGLLEKIIKQAKHIFLRSRTARTIDSLASRIEDPQIQAHWSNINDVYESSVKVLITSQGYEQICKSIQLQLNIGVEQIRVVHRDGRQLAKVMGWHVLSFSNHVGLGPIESIGNASAITVASPNGEFAISVRNGPESGCKVLVQFPRSQAKELPKSDVVQDGKWTHLRGPHKEVHWGRMEGRNFVYKMELLMAALTPCP</sequence>
<evidence type="ECO:0000256" key="2">
    <source>
        <dbReference type="ARBA" id="ARBA00005635"/>
    </source>
</evidence>
<dbReference type="EMBL" id="JACTAM010000015">
    <property type="protein sequence ID" value="KAI2656625.1"/>
    <property type="molecule type" value="Genomic_DNA"/>
</dbReference>
<keyword evidence="3" id="KW-0805">Transcription regulation</keyword>
<feature type="compositionally biased region" description="Acidic residues" evidence="8">
    <location>
        <begin position="52"/>
        <end position="61"/>
    </location>
</feature>
<organism evidence="9 10">
    <name type="scientific">Labeo rohita</name>
    <name type="common">Indian major carp</name>
    <name type="synonym">Cyprinus rohita</name>
    <dbReference type="NCBI Taxonomy" id="84645"/>
    <lineage>
        <taxon>Eukaryota</taxon>
        <taxon>Metazoa</taxon>
        <taxon>Chordata</taxon>
        <taxon>Craniata</taxon>
        <taxon>Vertebrata</taxon>
        <taxon>Euteleostomi</taxon>
        <taxon>Actinopterygii</taxon>
        <taxon>Neopterygii</taxon>
        <taxon>Teleostei</taxon>
        <taxon>Ostariophysi</taxon>
        <taxon>Cypriniformes</taxon>
        <taxon>Cyprinidae</taxon>
        <taxon>Labeoninae</taxon>
        <taxon>Labeonini</taxon>
        <taxon>Labeo</taxon>
    </lineage>
</organism>
<gene>
    <name evidence="9" type="ORF">H4Q32_029838</name>
</gene>
<evidence type="ECO:0000313" key="9">
    <source>
        <dbReference type="EMBL" id="KAI2656625.1"/>
    </source>
</evidence>
<feature type="region of interest" description="Disordered" evidence="8">
    <location>
        <begin position="50"/>
        <end position="83"/>
    </location>
</feature>
<keyword evidence="10" id="KW-1185">Reference proteome</keyword>
<keyword evidence="4" id="KW-0804">Transcription</keyword>
<name>A0ABQ8M1Y0_LABRO</name>
<evidence type="ECO:0000313" key="10">
    <source>
        <dbReference type="Proteomes" id="UP000830375"/>
    </source>
</evidence>
<reference evidence="9 10" key="1">
    <citation type="submission" date="2022-01" db="EMBL/GenBank/DDBJ databases">
        <title>A high-quality chromosome-level genome assembly of rohu carp, Labeo rohita.</title>
        <authorList>
            <person name="Arick M.A. II"/>
            <person name="Hsu C.-Y."/>
            <person name="Magbanua Z."/>
            <person name="Pechanova O."/>
            <person name="Grover C."/>
            <person name="Miller E."/>
            <person name="Thrash A."/>
            <person name="Ezzel L."/>
            <person name="Alam S."/>
            <person name="Benzie J."/>
            <person name="Hamilton M."/>
            <person name="Karsi A."/>
            <person name="Lawrence M.L."/>
            <person name="Peterson D.G."/>
        </authorList>
    </citation>
    <scope>NUCLEOTIDE SEQUENCE [LARGE SCALE GENOMIC DNA]</scope>
    <source>
        <strain evidence="10">BAU-BD-2019</strain>
        <tissue evidence="9">Blood</tissue>
    </source>
</reference>
<comment type="subcellular location">
    <subcellularLocation>
        <location evidence="1">Nucleus</location>
    </subcellularLocation>
</comment>
<dbReference type="PANTHER" id="PTHR13114">
    <property type="entry name" value="MEDIATOR OF RNA POLYMERASE II TRANSCRIPTION SUBUNIT 17"/>
    <property type="match status" value="1"/>
</dbReference>
<evidence type="ECO:0000256" key="1">
    <source>
        <dbReference type="ARBA" id="ARBA00004123"/>
    </source>
</evidence>
<comment type="function">
    <text evidence="6">Component of the Mediator complex, a coactivator involved in the regulated transcription of nearly all RNA polymerase II-dependent genes. Mediator functions as a bridge to convey information from gene-specific regulatory proteins to the basal RNA polymerase II transcription machinery. Mediator is recruited to promoters by direct interactions with regulatory proteins and serves as a scaffold for the assembly of a functional preinitiation complex with RNA polymerase II and the general transcription factors.</text>
</comment>
<evidence type="ECO:0000256" key="5">
    <source>
        <dbReference type="ARBA" id="ARBA00023242"/>
    </source>
</evidence>
<evidence type="ECO:0000256" key="6">
    <source>
        <dbReference type="ARBA" id="ARBA00025687"/>
    </source>
</evidence>
<dbReference type="InterPro" id="IPR019313">
    <property type="entry name" value="Mediator_Med17"/>
</dbReference>